<dbReference type="EMBL" id="NFZW01000015">
    <property type="protein sequence ID" value="RFA34612.1"/>
    <property type="molecule type" value="Genomic_DNA"/>
</dbReference>
<evidence type="ECO:0000313" key="2">
    <source>
        <dbReference type="EMBL" id="RFA34612.1"/>
    </source>
</evidence>
<keyword evidence="1" id="KW-0732">Signal</keyword>
<keyword evidence="3" id="KW-1185">Reference proteome</keyword>
<gene>
    <name evidence="2" type="ORF">CAL65_14705</name>
</gene>
<dbReference type="InterPro" id="IPR027024">
    <property type="entry name" value="UCP027386_ABC_sbc_TM0202"/>
</dbReference>
<sequence length="331" mass="36371">MKQRIRQCGLLLLGIALLLTGTTAAAERQERLVLAGPPAAVSFPLIRMVESGALDDIAEQVEYVEWRDPDQVRALLLRGNVDFVALPSNVAANLHNRGIDLQLLNISSWGLLWVVSRDAELDSLADLAGKEIAVPFRGDMPDVVLRELLRANGLDERRDLRLRYVASPMDAMQLLIVRRVDHALLSEPAASMALYQTQGAALSQIVPELHRAIDLQQAWGETFERESRIPQAGLSAVGELSPALRSRVQHEYAAALEWVLANPEAAGEMVARHSGMLKPPAVVDAIAHSQLRAVPAAVARAELEHFYSVLERTTPALIGGQLPPERFYFDE</sequence>
<dbReference type="Gene3D" id="3.40.190.10">
    <property type="entry name" value="Periplasmic binding protein-like II"/>
    <property type="match status" value="2"/>
</dbReference>
<evidence type="ECO:0000313" key="3">
    <source>
        <dbReference type="Proteomes" id="UP000256763"/>
    </source>
</evidence>
<name>A0A3E0WNS7_9GAMM</name>
<dbReference type="PANTHER" id="PTHR30024:SF46">
    <property type="entry name" value="ABC TRANSPORTER, SUBSTRATE-BINDING LIPOPROTEIN"/>
    <property type="match status" value="1"/>
</dbReference>
<dbReference type="Proteomes" id="UP000256763">
    <property type="component" value="Unassembled WGS sequence"/>
</dbReference>
<dbReference type="Pfam" id="PF12974">
    <property type="entry name" value="Phosphonate-bd"/>
    <property type="match status" value="1"/>
</dbReference>
<organism evidence="2 3">
    <name type="scientific">Alkalilimnicola ehrlichii</name>
    <dbReference type="NCBI Taxonomy" id="351052"/>
    <lineage>
        <taxon>Bacteria</taxon>
        <taxon>Pseudomonadati</taxon>
        <taxon>Pseudomonadota</taxon>
        <taxon>Gammaproteobacteria</taxon>
        <taxon>Chromatiales</taxon>
        <taxon>Ectothiorhodospiraceae</taxon>
        <taxon>Alkalilimnicola</taxon>
    </lineage>
</organism>
<dbReference type="SUPFAM" id="SSF53850">
    <property type="entry name" value="Periplasmic binding protein-like II"/>
    <property type="match status" value="1"/>
</dbReference>
<dbReference type="PANTHER" id="PTHR30024">
    <property type="entry name" value="ALIPHATIC SULFONATES-BINDING PROTEIN-RELATED"/>
    <property type="match status" value="1"/>
</dbReference>
<feature type="signal peptide" evidence="1">
    <location>
        <begin position="1"/>
        <end position="25"/>
    </location>
</feature>
<feature type="chain" id="PRO_5017693414" evidence="1">
    <location>
        <begin position="26"/>
        <end position="331"/>
    </location>
</feature>
<comment type="caution">
    <text evidence="2">The sequence shown here is derived from an EMBL/GenBank/DDBJ whole genome shotgun (WGS) entry which is preliminary data.</text>
</comment>
<dbReference type="OrthoDB" id="9814375at2"/>
<dbReference type="RefSeq" id="WP_116302807.1">
    <property type="nucleotide sequence ID" value="NZ_NFZV01000014.1"/>
</dbReference>
<reference evidence="3" key="1">
    <citation type="submission" date="2017-05" db="EMBL/GenBank/DDBJ databases">
        <authorList>
            <person name="Sharma S."/>
            <person name="Sidhu C."/>
            <person name="Pinnaka A.K."/>
        </authorList>
    </citation>
    <scope>NUCLEOTIDE SEQUENCE [LARGE SCALE GENOMIC DNA]</scope>
    <source>
        <strain evidence="3">AK93</strain>
    </source>
</reference>
<proteinExistence type="predicted"/>
<evidence type="ECO:0000256" key="1">
    <source>
        <dbReference type="SAM" id="SignalP"/>
    </source>
</evidence>
<protein>
    <submittedName>
        <fullName evidence="2">ABC transporter substrate-binding protein</fullName>
    </submittedName>
</protein>
<dbReference type="PIRSF" id="PIRSF027386">
    <property type="entry name" value="UCP027386_ABC_sbc_TM0202"/>
    <property type="match status" value="1"/>
</dbReference>
<dbReference type="AlphaFoldDB" id="A0A3E0WNS7"/>
<accession>A0A3E0WNS7</accession>